<gene>
    <name evidence="3" type="primary">LOC123169235</name>
</gene>
<keyword evidence="4" id="KW-1185">Reference proteome</keyword>
<feature type="domain" description="F-box" evidence="2">
    <location>
        <begin position="1"/>
        <end position="45"/>
    </location>
</feature>
<organism evidence="3">
    <name type="scientific">Triticum aestivum</name>
    <name type="common">Wheat</name>
    <dbReference type="NCBI Taxonomy" id="4565"/>
    <lineage>
        <taxon>Eukaryota</taxon>
        <taxon>Viridiplantae</taxon>
        <taxon>Streptophyta</taxon>
        <taxon>Embryophyta</taxon>
        <taxon>Tracheophyta</taxon>
        <taxon>Spermatophyta</taxon>
        <taxon>Magnoliopsida</taxon>
        <taxon>Liliopsida</taxon>
        <taxon>Poales</taxon>
        <taxon>Poaceae</taxon>
        <taxon>BOP clade</taxon>
        <taxon>Pooideae</taxon>
        <taxon>Triticodae</taxon>
        <taxon>Triticeae</taxon>
        <taxon>Triticinae</taxon>
        <taxon>Triticum</taxon>
    </lineage>
</organism>
<keyword evidence="1" id="KW-0472">Membrane</keyword>
<proteinExistence type="predicted"/>
<evidence type="ECO:0000313" key="3">
    <source>
        <dbReference type="EnsemblPlants" id="TraesCS7A02G050800.1.cds1"/>
    </source>
</evidence>
<dbReference type="InterPro" id="IPR036047">
    <property type="entry name" value="F-box-like_dom_sf"/>
</dbReference>
<dbReference type="SUPFAM" id="SSF81383">
    <property type="entry name" value="F-box domain"/>
    <property type="match status" value="1"/>
</dbReference>
<dbReference type="Pfam" id="PF12937">
    <property type="entry name" value="F-box-like"/>
    <property type="match status" value="1"/>
</dbReference>
<dbReference type="Gramene" id="TraesCS7A03G0115500.1">
    <property type="protein sequence ID" value="TraesCS7A03G0115500.1.CDS1"/>
    <property type="gene ID" value="TraesCS7A03G0115500"/>
</dbReference>
<dbReference type="Gramene" id="TraesNOR7A03G03857090.1">
    <property type="protein sequence ID" value="TraesNOR7A03G03857090.1.CDS1"/>
    <property type="gene ID" value="TraesNOR7A03G03857090"/>
</dbReference>
<dbReference type="SMART" id="SM00256">
    <property type="entry name" value="FBOX"/>
    <property type="match status" value="1"/>
</dbReference>
<dbReference type="AlphaFoldDB" id="A0A3B6R855"/>
<evidence type="ECO:0000259" key="2">
    <source>
        <dbReference type="PROSITE" id="PS50181"/>
    </source>
</evidence>
<sequence>MEALPDDIVVEILVRVTGVAALFRCAATCNRWRRLIADTSFLFRLWPEGVPHSSFLLGFLVTQLSREERPARIISAPAPSFALAPWSPLGDRYRFLGHYIHGLLKDGRLHTVPLTARRGLLLNHIVELVYPNNMTTEGSFSLALCDPLAGVGRELPPLKYNGKFTMVGYTILTDLDCCSDKRRWPIYEVSFKVLIISVDEGQPGYNLHVFMPAEWSWSTPRQFFGTLEHGVHVAPQQANAVVCQGAAHWLFRRTSSFYTLSVCAKTAHMSLTRLPITPYQIDLNLYSEPMLSVTNDGMLSLLRLYRKFTMLEIWTCQGDYKSEDDNVDRWYRTKMIKLKRPTQIKIDLVRCVCIGEMSGKLLVNDNQGCVYIADLQTGAMETVTEWFRSSVQSAIPFEMDWPAYFMSQLAGGRIKRTKLGGAIQKIAKSFWGLVVVSVIFGLIAMRWAWA</sequence>
<dbReference type="OMA" id="YNGKFTM"/>
<keyword evidence="1" id="KW-1133">Transmembrane helix</keyword>
<dbReference type="OrthoDB" id="603189at2759"/>
<name>A0A3B6R855_WHEAT</name>
<feature type="transmembrane region" description="Helical" evidence="1">
    <location>
        <begin position="430"/>
        <end position="449"/>
    </location>
</feature>
<reference evidence="3" key="2">
    <citation type="submission" date="2018-10" db="UniProtKB">
        <authorList>
            <consortium name="EnsemblPlants"/>
        </authorList>
    </citation>
    <scope>IDENTIFICATION</scope>
</reference>
<accession>A0A3B6R855</accession>
<dbReference type="Gramene" id="TraesLAC7A03G03766570.1">
    <property type="protein sequence ID" value="TraesLAC7A03G03766570.1.CDS1"/>
    <property type="gene ID" value="TraesLAC7A03G03766570"/>
</dbReference>
<dbReference type="Gramene" id="TraesCS7A02G050800.1">
    <property type="protein sequence ID" value="TraesCS7A02G050800.1.cds1"/>
    <property type="gene ID" value="TraesCS7A02G050800"/>
</dbReference>
<dbReference type="InterPro" id="IPR001810">
    <property type="entry name" value="F-box_dom"/>
</dbReference>
<dbReference type="PANTHER" id="PTHR35828">
    <property type="entry name" value="OS08G0203800 PROTEIN-RELATED"/>
    <property type="match status" value="1"/>
</dbReference>
<dbReference type="Gramene" id="TraesLDM7A03G03821250.1">
    <property type="protein sequence ID" value="TraesLDM7A03G03821250.1.CDS1"/>
    <property type="gene ID" value="TraesLDM7A03G03821250"/>
</dbReference>
<dbReference type="EnsemblPlants" id="TraesCS7A02G050800.1">
    <property type="protein sequence ID" value="TraesCS7A02G050800.1.cds1"/>
    <property type="gene ID" value="TraesCS7A02G050800"/>
</dbReference>
<dbReference type="Gene3D" id="1.20.1280.50">
    <property type="match status" value="1"/>
</dbReference>
<dbReference type="Gramene" id="TraesSYM7A03G03764230.1">
    <property type="protein sequence ID" value="TraesSYM7A03G03764230.1.CDS1"/>
    <property type="gene ID" value="TraesSYM7A03G03764230"/>
</dbReference>
<protein>
    <recommendedName>
        <fullName evidence="2">F-box domain-containing protein</fullName>
    </recommendedName>
</protein>
<reference evidence="3" key="1">
    <citation type="submission" date="2018-08" db="EMBL/GenBank/DDBJ databases">
        <authorList>
            <person name="Rossello M."/>
        </authorList>
    </citation>
    <scope>NUCLEOTIDE SEQUENCE [LARGE SCALE GENOMIC DNA]</scope>
    <source>
        <strain evidence="3">cv. Chinese Spring</strain>
    </source>
</reference>
<dbReference type="PROSITE" id="PS50181">
    <property type="entry name" value="FBOX"/>
    <property type="match status" value="1"/>
</dbReference>
<dbReference type="PANTHER" id="PTHR35828:SF20">
    <property type="entry name" value="F-BOX DOMAIN-CONTAINING PROTEIN"/>
    <property type="match status" value="1"/>
</dbReference>
<dbReference type="Proteomes" id="UP000019116">
    <property type="component" value="Chromosome 7A"/>
</dbReference>
<evidence type="ECO:0000256" key="1">
    <source>
        <dbReference type="SAM" id="Phobius"/>
    </source>
</evidence>
<keyword evidence="1" id="KW-0812">Transmembrane</keyword>
<evidence type="ECO:0000313" key="4">
    <source>
        <dbReference type="Proteomes" id="UP000019116"/>
    </source>
</evidence>
<dbReference type="Gramene" id="TraesCAD_scaffold_021898_01G000100.1">
    <property type="protein sequence ID" value="TraesCAD_scaffold_021898_01G000100.1"/>
    <property type="gene ID" value="TraesCAD_scaffold_021898_01G000100"/>
</dbReference>
<dbReference type="Gramene" id="TraesPARA_EIv1.0_2237430.1">
    <property type="protein sequence ID" value="TraesPARA_EIv1.0_2237430.1.CDS1"/>
    <property type="gene ID" value="TraesPARA_EIv1.0_2237430"/>
</dbReference>